<protein>
    <recommendedName>
        <fullName evidence="3">HTH cro/C1-type domain-containing protein</fullName>
    </recommendedName>
</protein>
<organism evidence="1 2">
    <name type="scientific">Bathymodiolus azoricus thioautotrophic gill symbiont</name>
    <dbReference type="NCBI Taxonomy" id="235205"/>
    <lineage>
        <taxon>Bacteria</taxon>
        <taxon>Pseudomonadati</taxon>
        <taxon>Pseudomonadota</taxon>
        <taxon>Gammaproteobacteria</taxon>
        <taxon>sulfur-oxidizing symbionts</taxon>
    </lineage>
</organism>
<reference evidence="2" key="1">
    <citation type="submission" date="2016-06" db="EMBL/GenBank/DDBJ databases">
        <authorList>
            <person name="Petersen J."/>
            <person name="Sayavedra L."/>
        </authorList>
    </citation>
    <scope>NUCLEOTIDE SEQUENCE [LARGE SCALE GENOMIC DNA]</scope>
    <source>
        <strain evidence="2">BazSymA</strain>
    </source>
</reference>
<dbReference type="RefSeq" id="WP_090714367.1">
    <property type="nucleotide sequence ID" value="NZ_CDSC02000014.1"/>
</dbReference>
<evidence type="ECO:0008006" key="3">
    <source>
        <dbReference type="Google" id="ProtNLM"/>
    </source>
</evidence>
<sequence length="64" mass="7536">MKIYTPEEVLIKIKKITNKELDSQLSNDLEVSKQMISQYKNKKNIDLQLKIISLLIHIIENKPK</sequence>
<dbReference type="AlphaFoldDB" id="A0A1H6J703"/>
<evidence type="ECO:0000313" key="1">
    <source>
        <dbReference type="EMBL" id="SEH57927.1"/>
    </source>
</evidence>
<dbReference type="OrthoDB" id="9931348at2"/>
<dbReference type="EMBL" id="CDSC02000014">
    <property type="protein sequence ID" value="SEH57927.1"/>
    <property type="molecule type" value="Genomic_DNA"/>
</dbReference>
<proteinExistence type="predicted"/>
<name>A0A1H6J703_9GAMM</name>
<evidence type="ECO:0000313" key="2">
    <source>
        <dbReference type="Proteomes" id="UP000198988"/>
    </source>
</evidence>
<accession>A0A1H6J703</accession>
<dbReference type="Proteomes" id="UP000198988">
    <property type="component" value="Unassembled WGS sequence"/>
</dbReference>
<gene>
    <name evidence="1" type="ORF">BAZSYMA_ACONTIG08765_1</name>
</gene>